<proteinExistence type="predicted"/>
<reference evidence="1" key="1">
    <citation type="submission" date="2021-05" db="EMBL/GenBank/DDBJ databases">
        <authorList>
            <person name="Pan Q."/>
            <person name="Jouanno E."/>
            <person name="Zahm M."/>
            <person name="Klopp C."/>
            <person name="Cabau C."/>
            <person name="Louis A."/>
            <person name="Berthelot C."/>
            <person name="Parey E."/>
            <person name="Roest Crollius H."/>
            <person name="Montfort J."/>
            <person name="Robinson-Rechavi M."/>
            <person name="Bouchez O."/>
            <person name="Lampietro C."/>
            <person name="Lopez Roques C."/>
            <person name="Donnadieu C."/>
            <person name="Postlethwait J."/>
            <person name="Bobe J."/>
            <person name="Dillon D."/>
            <person name="Chandos A."/>
            <person name="von Hippel F."/>
            <person name="Guiguen Y."/>
        </authorList>
    </citation>
    <scope>NUCLEOTIDE SEQUENCE</scope>
    <source>
        <strain evidence="1">YG-Jan2019</strain>
    </source>
</reference>
<gene>
    <name evidence="1" type="ORF">DPEC_G00143670</name>
</gene>
<evidence type="ECO:0000313" key="2">
    <source>
        <dbReference type="Proteomes" id="UP001157502"/>
    </source>
</evidence>
<sequence length="350" mass="40001">MEMHEITEREDSVVELEKMEEPGAAVFSKQKSRSENLYVESPDQLPTTDTPVEEAESTIYSKLTSPTEDIYSRLQRGRSLKAAVRLACSHSLLCVWNNNMYIKFGRIVSGGPAKLSNEVDTKLSVELNEPQKQDLQVRANVGKYRAFCLLLSLICLVLLMVITVLSVKLQSTPPVCSDVENWIGANEEGGKVNSEMTEGKEGRSQSTQDCSLQKCQEHYPEQFKYDSECRKCEKGWLYFEGACYFLSRNRMTWIDSRDECQKKGGNLAIINNQRVQTFLTKNGNLEYWIGLRRRTGTWFWVNNTAVGHSYWSDTRNQYDCGVLTGRDPPERSWTSSLCHVSIFYICQRGQ</sequence>
<keyword evidence="2" id="KW-1185">Reference proteome</keyword>
<dbReference type="Proteomes" id="UP001157502">
    <property type="component" value="Chromosome 11"/>
</dbReference>
<accession>A0ACC2GNT6</accession>
<organism evidence="1 2">
    <name type="scientific">Dallia pectoralis</name>
    <name type="common">Alaska blackfish</name>
    <dbReference type="NCBI Taxonomy" id="75939"/>
    <lineage>
        <taxon>Eukaryota</taxon>
        <taxon>Metazoa</taxon>
        <taxon>Chordata</taxon>
        <taxon>Craniata</taxon>
        <taxon>Vertebrata</taxon>
        <taxon>Euteleostomi</taxon>
        <taxon>Actinopterygii</taxon>
        <taxon>Neopterygii</taxon>
        <taxon>Teleostei</taxon>
        <taxon>Protacanthopterygii</taxon>
        <taxon>Esociformes</taxon>
        <taxon>Umbridae</taxon>
        <taxon>Dallia</taxon>
    </lineage>
</organism>
<protein>
    <submittedName>
        <fullName evidence="1">Uncharacterized protein</fullName>
    </submittedName>
</protein>
<evidence type="ECO:0000313" key="1">
    <source>
        <dbReference type="EMBL" id="KAJ8005151.1"/>
    </source>
</evidence>
<comment type="caution">
    <text evidence="1">The sequence shown here is derived from an EMBL/GenBank/DDBJ whole genome shotgun (WGS) entry which is preliminary data.</text>
</comment>
<dbReference type="EMBL" id="CM055738">
    <property type="protein sequence ID" value="KAJ8005151.1"/>
    <property type="molecule type" value="Genomic_DNA"/>
</dbReference>
<name>A0ACC2GNT6_DALPE</name>